<name>A0A974WEI7_9BACT</name>
<keyword evidence="3" id="KW-1185">Reference proteome</keyword>
<evidence type="ECO:0000313" key="2">
    <source>
        <dbReference type="EMBL" id="QSE96914.1"/>
    </source>
</evidence>
<protein>
    <submittedName>
        <fullName evidence="2">AIPR family protein</fullName>
    </submittedName>
</protein>
<accession>A0A974WEI7</accession>
<dbReference type="KEGG" id="fuv:JR347_15135"/>
<sequence length="564" mass="64670">MSSNQQILLNTLLEQQKNEHDPDLKDDEYFEIFVTEQILKNYELSYDEIIEGIVDNGGDGGIDGIFTFVNSELIQRDSDLIDGKRNSVIDVFLIQSKNTSGFTETAVEKCVSSASDIFDLTKTIDSLRTVYNNDLLINVEIFRNQYLHLASKFPVIKFHYFYAAKATEVHPNVERKIENLKATIRGLFDKADVNFDFLTAQSLIDLSRREQIRTKDIALTDNPISTQDGGYVAIVPLKNYFDFITDDDDNLIKYFFDANIRDYQGNVEVNSAIRDTLSSKLKEDFWWLNNGITITATNASFASKKLHIEDPQIVNGLQSSFEIYNYYHDNKIENDQRSVLVRIVKTNEEQSRLKVIKATNSQTSVPPASLRATDPIHRDIEDYLFAHSYYYDRRKNYHKNQGRPINKIISIPFLAQIVMSILHQKPDYARARPSTLIKVNADYESIFSTQIPIELYFKCISLHKKVEDHLKNYANPTLSRTQIGDIKFHVSMYAALRIVARLKPKTSELSGLNLELLTTDILDEATECVYIVYDAMGGNNSVAKGKEFVKEVTEQLTEKIEENE</sequence>
<feature type="domain" description="Abortive phage infection protein C-terminal" evidence="1">
    <location>
        <begin position="256"/>
        <end position="473"/>
    </location>
</feature>
<gene>
    <name evidence="2" type="ORF">JR347_15135</name>
</gene>
<dbReference type="Proteomes" id="UP000662783">
    <property type="component" value="Chromosome"/>
</dbReference>
<proteinExistence type="predicted"/>
<dbReference type="RefSeq" id="WP_205721428.1">
    <property type="nucleotide sequence ID" value="NZ_CP070608.1"/>
</dbReference>
<dbReference type="Pfam" id="PF10592">
    <property type="entry name" value="AIPR"/>
    <property type="match status" value="1"/>
</dbReference>
<evidence type="ECO:0000259" key="1">
    <source>
        <dbReference type="Pfam" id="PF10592"/>
    </source>
</evidence>
<dbReference type="AlphaFoldDB" id="A0A974WEI7"/>
<reference evidence="2" key="1">
    <citation type="submission" date="2021-02" db="EMBL/GenBank/DDBJ databases">
        <title>Fulvivirga sp. S481 isolated from sea water.</title>
        <authorList>
            <person name="Bae S.S."/>
            <person name="Baek K."/>
        </authorList>
    </citation>
    <scope>NUCLEOTIDE SEQUENCE</scope>
    <source>
        <strain evidence="2">S481</strain>
    </source>
</reference>
<organism evidence="2 3">
    <name type="scientific">Fulvivirga lutea</name>
    <dbReference type="NCBI Taxonomy" id="2810512"/>
    <lineage>
        <taxon>Bacteria</taxon>
        <taxon>Pseudomonadati</taxon>
        <taxon>Bacteroidota</taxon>
        <taxon>Cytophagia</taxon>
        <taxon>Cytophagales</taxon>
        <taxon>Fulvivirgaceae</taxon>
        <taxon>Fulvivirga</taxon>
    </lineage>
</organism>
<dbReference type="EMBL" id="CP070608">
    <property type="protein sequence ID" value="QSE96914.1"/>
    <property type="molecule type" value="Genomic_DNA"/>
</dbReference>
<evidence type="ECO:0000313" key="3">
    <source>
        <dbReference type="Proteomes" id="UP000662783"/>
    </source>
</evidence>
<dbReference type="InterPro" id="IPR018891">
    <property type="entry name" value="AIPR_C"/>
</dbReference>